<dbReference type="SMART" id="SM00267">
    <property type="entry name" value="GGDEF"/>
    <property type="match status" value="1"/>
</dbReference>
<dbReference type="AlphaFoldDB" id="A0A927CDU7"/>
<keyword evidence="1" id="KW-0812">Transmembrane</keyword>
<dbReference type="FunFam" id="3.30.70.270:FF:000001">
    <property type="entry name" value="Diguanylate cyclase domain protein"/>
    <property type="match status" value="1"/>
</dbReference>
<comment type="caution">
    <text evidence="3">The sequence shown here is derived from an EMBL/GenBank/DDBJ whole genome shotgun (WGS) entry which is preliminary data.</text>
</comment>
<reference evidence="3" key="1">
    <citation type="submission" date="2020-09" db="EMBL/GenBank/DDBJ databases">
        <title>A novel bacterium of genus Paenibacillus, isolated from South China Sea.</title>
        <authorList>
            <person name="Huang H."/>
            <person name="Mo K."/>
            <person name="Hu Y."/>
        </authorList>
    </citation>
    <scope>NUCLEOTIDE SEQUENCE</scope>
    <source>
        <strain evidence="3">IB182363</strain>
    </source>
</reference>
<keyword evidence="4" id="KW-1185">Reference proteome</keyword>
<name>A0A927CDU7_9BACL</name>
<dbReference type="NCBIfam" id="TIGR00254">
    <property type="entry name" value="GGDEF"/>
    <property type="match status" value="1"/>
</dbReference>
<gene>
    <name evidence="3" type="ORF">IDH45_23920</name>
</gene>
<dbReference type="InterPro" id="IPR000160">
    <property type="entry name" value="GGDEF_dom"/>
</dbReference>
<dbReference type="Pfam" id="PF00990">
    <property type="entry name" value="GGDEF"/>
    <property type="match status" value="1"/>
</dbReference>
<organism evidence="3 4">
    <name type="scientific">Paenibacillus oceani</name>
    <dbReference type="NCBI Taxonomy" id="2772510"/>
    <lineage>
        <taxon>Bacteria</taxon>
        <taxon>Bacillati</taxon>
        <taxon>Bacillota</taxon>
        <taxon>Bacilli</taxon>
        <taxon>Bacillales</taxon>
        <taxon>Paenibacillaceae</taxon>
        <taxon>Paenibacillus</taxon>
    </lineage>
</organism>
<evidence type="ECO:0000256" key="1">
    <source>
        <dbReference type="SAM" id="Phobius"/>
    </source>
</evidence>
<evidence type="ECO:0000313" key="4">
    <source>
        <dbReference type="Proteomes" id="UP000639396"/>
    </source>
</evidence>
<feature type="domain" description="GGDEF" evidence="2">
    <location>
        <begin position="356"/>
        <end position="490"/>
    </location>
</feature>
<dbReference type="EMBL" id="JACXJA010000036">
    <property type="protein sequence ID" value="MBD2865032.1"/>
    <property type="molecule type" value="Genomic_DNA"/>
</dbReference>
<feature type="transmembrane region" description="Helical" evidence="1">
    <location>
        <begin position="300"/>
        <end position="323"/>
    </location>
</feature>
<dbReference type="InterPro" id="IPR029787">
    <property type="entry name" value="Nucleotide_cyclase"/>
</dbReference>
<dbReference type="PROSITE" id="PS50887">
    <property type="entry name" value="GGDEF"/>
    <property type="match status" value="1"/>
</dbReference>
<dbReference type="Proteomes" id="UP000639396">
    <property type="component" value="Unassembled WGS sequence"/>
</dbReference>
<accession>A0A927CDU7</accession>
<dbReference type="SUPFAM" id="SSF55073">
    <property type="entry name" value="Nucleotide cyclase"/>
    <property type="match status" value="1"/>
</dbReference>
<proteinExistence type="predicted"/>
<keyword evidence="1" id="KW-0472">Membrane</keyword>
<protein>
    <submittedName>
        <fullName evidence="3">GGDEF domain-containing protein</fullName>
    </submittedName>
</protein>
<dbReference type="Gene3D" id="3.30.70.270">
    <property type="match status" value="1"/>
</dbReference>
<dbReference type="InterPro" id="IPR043128">
    <property type="entry name" value="Rev_trsase/Diguanyl_cyclase"/>
</dbReference>
<dbReference type="PANTHER" id="PTHR46663">
    <property type="entry name" value="DIGUANYLATE CYCLASE DGCT-RELATED"/>
    <property type="match status" value="1"/>
</dbReference>
<evidence type="ECO:0000313" key="3">
    <source>
        <dbReference type="EMBL" id="MBD2865032.1"/>
    </source>
</evidence>
<dbReference type="InterPro" id="IPR052163">
    <property type="entry name" value="DGC-Regulatory_Protein"/>
</dbReference>
<dbReference type="CDD" id="cd01949">
    <property type="entry name" value="GGDEF"/>
    <property type="match status" value="1"/>
</dbReference>
<evidence type="ECO:0000259" key="2">
    <source>
        <dbReference type="PROSITE" id="PS50887"/>
    </source>
</evidence>
<dbReference type="PANTHER" id="PTHR46663:SF4">
    <property type="entry name" value="DIGUANYLATE CYCLASE DGCT-RELATED"/>
    <property type="match status" value="1"/>
</dbReference>
<keyword evidence="1" id="KW-1133">Transmembrane helix</keyword>
<dbReference type="RefSeq" id="WP_190930653.1">
    <property type="nucleotide sequence ID" value="NZ_JACXJA010000036.1"/>
</dbReference>
<sequence>MKSRFRMKLTVVMIIFAMALSVAIALMDHYRLKDQARLGKAEQVRKSEQTVKYALESMEKAYYVLGENIAAKMRESTVYLLNQYENAPSVSSWDLEALKKELTYDIHIIDENDVIVYSSLRDEVGLDFNACCGKLAAILKERRSTGEFYHDGIDLEQNTGILKKYSYMSTPDKRYIFQLGYTLQDSMIYQHFNFFQAINELVAQDDSFYEINVLNMGGHALGELADASKLSGSRRDAFEKTFTTGQTSEFRGDWQGLPAIYRYVNYDSKYDSGSTQTKVLEMIYNDKDLQAFLQENRRTFIVQLIAVLFVTVVLALIISRWVARPMHLAFHDSLTGLHNRAAFEELLESMLADNRDTLALLMIDLDNFKSVNDDYGHDAGDLLLKRVAHSIRSVLRKGDAAVRLGGDEFVILMPSASKEEAEHTAVQLIEAVRGPLKRHSPLEKASISVSIGISLAPHDGIDVETLCKRADTALYVSKELGKNRYSFYSWQAADRRQNAARPL</sequence>